<feature type="domain" description="Carbohydrate kinase FGGY N-terminal" evidence="3">
    <location>
        <begin position="13"/>
        <end position="231"/>
    </location>
</feature>
<dbReference type="PANTHER" id="PTHR43095:SF5">
    <property type="entry name" value="XYLULOSE KINASE"/>
    <property type="match status" value="1"/>
</dbReference>
<keyword evidence="2" id="KW-0418">Kinase</keyword>
<dbReference type="PROSITE" id="PS00933">
    <property type="entry name" value="FGGY_KINASES_1"/>
    <property type="match status" value="1"/>
</dbReference>
<name>A0A0F8Y8Q6_9ZZZZ</name>
<organism evidence="4">
    <name type="scientific">marine sediment metagenome</name>
    <dbReference type="NCBI Taxonomy" id="412755"/>
    <lineage>
        <taxon>unclassified sequences</taxon>
        <taxon>metagenomes</taxon>
        <taxon>ecological metagenomes</taxon>
    </lineage>
</organism>
<reference evidence="4" key="1">
    <citation type="journal article" date="2015" name="Nature">
        <title>Complex archaea that bridge the gap between prokaryotes and eukaryotes.</title>
        <authorList>
            <person name="Spang A."/>
            <person name="Saw J.H."/>
            <person name="Jorgensen S.L."/>
            <person name="Zaremba-Niedzwiedzka K."/>
            <person name="Martijn J."/>
            <person name="Lind A.E."/>
            <person name="van Eijk R."/>
            <person name="Schleper C."/>
            <person name="Guy L."/>
            <person name="Ettema T.J."/>
        </authorList>
    </citation>
    <scope>NUCLEOTIDE SEQUENCE</scope>
</reference>
<gene>
    <name evidence="4" type="ORF">LCGC14_2927540</name>
</gene>
<dbReference type="InterPro" id="IPR018484">
    <property type="entry name" value="FGGY_N"/>
</dbReference>
<dbReference type="GO" id="GO:0016301">
    <property type="term" value="F:kinase activity"/>
    <property type="evidence" value="ECO:0007669"/>
    <property type="project" value="UniProtKB-KW"/>
</dbReference>
<keyword evidence="1" id="KW-0808">Transferase</keyword>
<dbReference type="GO" id="GO:0005975">
    <property type="term" value="P:carbohydrate metabolic process"/>
    <property type="evidence" value="ECO:0007669"/>
    <property type="project" value="InterPro"/>
</dbReference>
<evidence type="ECO:0000256" key="2">
    <source>
        <dbReference type="ARBA" id="ARBA00022777"/>
    </source>
</evidence>
<dbReference type="PANTHER" id="PTHR43095">
    <property type="entry name" value="SUGAR KINASE"/>
    <property type="match status" value="1"/>
</dbReference>
<sequence>PPLKKGIANVKRYLLAHDLGTSGNKTVLFTVDGQMAAAKTFPYDTHYFNDNWAEQNPDDWWKAVCRSSQELLEGVDAGEIVAVALSGQMMGCLCVDRDGRPLRPSIIYCDQRAAEQTERILRRIDQRDFYNTTGHRASPSYSIEKLAWLKDHEPDVYADTHRMLNAKDYINFKLTDTMATDHSDASGTNAFDLNTYQWSAPIIDAAEVDGEKLPELKKSTDVLGTVTRDVRRDRPGVAVRITVEVPTEQIL</sequence>
<protein>
    <recommendedName>
        <fullName evidence="3">Carbohydrate kinase FGGY N-terminal domain-containing protein</fullName>
    </recommendedName>
</protein>
<dbReference type="AlphaFoldDB" id="A0A0F8Y8Q6"/>
<dbReference type="InterPro" id="IPR018483">
    <property type="entry name" value="Carb_kinase_FGGY_CS"/>
</dbReference>
<comment type="caution">
    <text evidence="4">The sequence shown here is derived from an EMBL/GenBank/DDBJ whole genome shotgun (WGS) entry which is preliminary data.</text>
</comment>
<dbReference type="Gene3D" id="3.30.420.40">
    <property type="match status" value="1"/>
</dbReference>
<evidence type="ECO:0000313" key="4">
    <source>
        <dbReference type="EMBL" id="KKK70085.1"/>
    </source>
</evidence>
<accession>A0A0F8Y8Q6</accession>
<evidence type="ECO:0000259" key="3">
    <source>
        <dbReference type="Pfam" id="PF00370"/>
    </source>
</evidence>
<dbReference type="SUPFAM" id="SSF53067">
    <property type="entry name" value="Actin-like ATPase domain"/>
    <property type="match status" value="1"/>
</dbReference>
<feature type="non-terminal residue" evidence="4">
    <location>
        <position position="1"/>
    </location>
</feature>
<dbReference type="EMBL" id="LAZR01058349">
    <property type="protein sequence ID" value="KKK70085.1"/>
    <property type="molecule type" value="Genomic_DNA"/>
</dbReference>
<evidence type="ECO:0000256" key="1">
    <source>
        <dbReference type="ARBA" id="ARBA00022679"/>
    </source>
</evidence>
<dbReference type="InterPro" id="IPR050406">
    <property type="entry name" value="FGGY_Carb_Kinase"/>
</dbReference>
<dbReference type="GO" id="GO:0016773">
    <property type="term" value="F:phosphotransferase activity, alcohol group as acceptor"/>
    <property type="evidence" value="ECO:0007669"/>
    <property type="project" value="InterPro"/>
</dbReference>
<dbReference type="Pfam" id="PF00370">
    <property type="entry name" value="FGGY_N"/>
    <property type="match status" value="1"/>
</dbReference>
<dbReference type="InterPro" id="IPR043129">
    <property type="entry name" value="ATPase_NBD"/>
</dbReference>
<proteinExistence type="predicted"/>